<dbReference type="Proteomes" id="UP000092444">
    <property type="component" value="Unassembled WGS sequence"/>
</dbReference>
<evidence type="ECO:0000256" key="2">
    <source>
        <dbReference type="SAM" id="MobiDB-lite"/>
    </source>
</evidence>
<sequence>MSSKKNKNLHKMEEEVSDDDTESSDASEDDELAYAGNEQVQIDFEGRVPTDPDAHGICQLLQRVFLKAHINCMLMAELIIAQNFVGSVISQCESDGIESDMDDDMCDDGTIFGITTVLNITAKKDTPCVDQLRAFIIKKAEKHATDAVLKHFRDIFGDETRSIGYLINERFINIPTEISVPLLENLQKEIVKAQQKGMKFDFVYYLMFIKLYRKESKKDKSHQDFYTNAEEELLVEKAINSFEYSVADESDTGMGGDWLKADGNLIPYRKVILFDAKQLPDLIVDIRKQSENLNEIEEDFIEDVMDSEDDLPHSELCPSHQIDVEDRKPSDPDWRGISRLLQKVFLNAQIDLEAMCEIIIEQNFIGSVIRQYKSDNNGCELDDGNAGGENRLQYYHTIFGITTVLNITAKEDIANKPCLQELRSFLIEKAEKSTNNTSFKNFCDALDNEARPIGYLINERFLNIPAKISIPLLENLQQEITAAQSENVKYDFAYFLMIIKMYRKEAKDNEPKQDLYFNAEEELLVQKAVDSFEYSVADVADADYSGDWLKGLIPYRKVILYDAKDLPNSIVDIRKHITGDAF</sequence>
<name>A0A1B0FEC9_GLOMM</name>
<dbReference type="VEuPathDB" id="VectorBase:GMOY001945"/>
<keyword evidence="4" id="KW-1185">Reference proteome</keyword>
<reference evidence="3" key="1">
    <citation type="submission" date="2020-05" db="UniProtKB">
        <authorList>
            <consortium name="EnsemblMetazoa"/>
        </authorList>
    </citation>
    <scope>IDENTIFICATION</scope>
    <source>
        <strain evidence="3">Yale</strain>
    </source>
</reference>
<organism evidence="3 4">
    <name type="scientific">Glossina morsitans morsitans</name>
    <name type="common">Savannah tsetse fly</name>
    <dbReference type="NCBI Taxonomy" id="37546"/>
    <lineage>
        <taxon>Eukaryota</taxon>
        <taxon>Metazoa</taxon>
        <taxon>Ecdysozoa</taxon>
        <taxon>Arthropoda</taxon>
        <taxon>Hexapoda</taxon>
        <taxon>Insecta</taxon>
        <taxon>Pterygota</taxon>
        <taxon>Neoptera</taxon>
        <taxon>Endopterygota</taxon>
        <taxon>Diptera</taxon>
        <taxon>Brachycera</taxon>
        <taxon>Muscomorpha</taxon>
        <taxon>Hippoboscoidea</taxon>
        <taxon>Glossinidae</taxon>
        <taxon>Glossina</taxon>
    </lineage>
</organism>
<dbReference type="Pfam" id="PF13862">
    <property type="entry name" value="BCCIP"/>
    <property type="match status" value="2"/>
</dbReference>
<dbReference type="EnsemblMetazoa" id="GMOY001945-RA">
    <property type="protein sequence ID" value="GMOY001945-PA"/>
    <property type="gene ID" value="GMOY001945"/>
</dbReference>
<dbReference type="PANTHER" id="PTHR13261:SF0">
    <property type="entry name" value="BRCA2 AND CDKN1A-INTERACTING PROTEIN"/>
    <property type="match status" value="1"/>
</dbReference>
<evidence type="ECO:0000313" key="3">
    <source>
        <dbReference type="EnsemblMetazoa" id="GMOY001945-PA"/>
    </source>
</evidence>
<comment type="similarity">
    <text evidence="1">Belongs to the BCP1 family.</text>
</comment>
<proteinExistence type="inferred from homology"/>
<evidence type="ECO:0008006" key="5">
    <source>
        <dbReference type="Google" id="ProtNLM"/>
    </source>
</evidence>
<dbReference type="EMBL" id="CCAG010019310">
    <property type="status" value="NOT_ANNOTATED_CDS"/>
    <property type="molecule type" value="Genomic_DNA"/>
</dbReference>
<dbReference type="PANTHER" id="PTHR13261">
    <property type="entry name" value="BRCA2 AND CDKN1A INTERACTING PROTEIN"/>
    <property type="match status" value="1"/>
</dbReference>
<dbReference type="AlphaFoldDB" id="A0A1B0FEC9"/>
<feature type="compositionally biased region" description="Acidic residues" evidence="2">
    <location>
        <begin position="15"/>
        <end position="30"/>
    </location>
</feature>
<feature type="region of interest" description="Disordered" evidence="2">
    <location>
        <begin position="1"/>
        <end position="30"/>
    </location>
</feature>
<protein>
    <recommendedName>
        <fullName evidence="5">Protein BCCIP homolog</fullName>
    </recommendedName>
</protein>
<dbReference type="STRING" id="37546.A0A1B0FEC9"/>
<evidence type="ECO:0000313" key="4">
    <source>
        <dbReference type="Proteomes" id="UP000092444"/>
    </source>
</evidence>
<dbReference type="InterPro" id="IPR025602">
    <property type="entry name" value="BCP1_family"/>
</dbReference>
<dbReference type="GO" id="GO:0005634">
    <property type="term" value="C:nucleus"/>
    <property type="evidence" value="ECO:0007669"/>
    <property type="project" value="TreeGrafter"/>
</dbReference>
<evidence type="ECO:0000256" key="1">
    <source>
        <dbReference type="ARBA" id="ARBA00006781"/>
    </source>
</evidence>
<accession>A0A1B0FEC9</accession>